<evidence type="ECO:0000313" key="6">
    <source>
        <dbReference type="Proteomes" id="UP000234857"/>
    </source>
</evidence>
<dbReference type="SUPFAM" id="SSF56112">
    <property type="entry name" value="Protein kinase-like (PK-like)"/>
    <property type="match status" value="1"/>
</dbReference>
<dbReference type="Gene3D" id="1.10.510.10">
    <property type="entry name" value="Transferase(Phosphotransferase) domain 1"/>
    <property type="match status" value="1"/>
</dbReference>
<evidence type="ECO:0000256" key="2">
    <source>
        <dbReference type="SAM" id="MobiDB-lite"/>
    </source>
</evidence>
<comment type="caution">
    <text evidence="5">The sequence shown here is derived from an EMBL/GenBank/DDBJ whole genome shotgun (WGS) entry which is preliminary data.</text>
</comment>
<dbReference type="GO" id="GO:0005737">
    <property type="term" value="C:cytoplasm"/>
    <property type="evidence" value="ECO:0007669"/>
    <property type="project" value="TreeGrafter"/>
</dbReference>
<dbReference type="InterPro" id="IPR053235">
    <property type="entry name" value="Ser_Thr_kinase"/>
</dbReference>
<keyword evidence="1" id="KW-0175">Coiled coil</keyword>
<keyword evidence="3" id="KW-0472">Membrane</keyword>
<gene>
    <name evidence="5" type="ORF">C0601_13520</name>
</gene>
<evidence type="ECO:0000259" key="4">
    <source>
        <dbReference type="PROSITE" id="PS50011"/>
    </source>
</evidence>
<evidence type="ECO:0000256" key="1">
    <source>
        <dbReference type="SAM" id="Coils"/>
    </source>
</evidence>
<dbReference type="GO" id="GO:0005524">
    <property type="term" value="F:ATP binding"/>
    <property type="evidence" value="ECO:0007669"/>
    <property type="project" value="InterPro"/>
</dbReference>
<keyword evidence="3" id="KW-0812">Transmembrane</keyword>
<dbReference type="AlphaFoldDB" id="A0A2N5Z987"/>
<proteinExistence type="predicted"/>
<dbReference type="Proteomes" id="UP000234857">
    <property type="component" value="Unassembled WGS sequence"/>
</dbReference>
<keyword evidence="3" id="KW-1133">Transmembrane helix</keyword>
<evidence type="ECO:0000313" key="5">
    <source>
        <dbReference type="EMBL" id="PLX15238.1"/>
    </source>
</evidence>
<feature type="coiled-coil region" evidence="1">
    <location>
        <begin position="252"/>
        <end position="279"/>
    </location>
</feature>
<dbReference type="PROSITE" id="PS50011">
    <property type="entry name" value="PROTEIN_KINASE_DOM"/>
    <property type="match status" value="1"/>
</dbReference>
<dbReference type="InterPro" id="IPR011009">
    <property type="entry name" value="Kinase-like_dom_sf"/>
</dbReference>
<dbReference type="EMBL" id="PKTG01000144">
    <property type="protein sequence ID" value="PLX15238.1"/>
    <property type="molecule type" value="Genomic_DNA"/>
</dbReference>
<reference evidence="5 6" key="1">
    <citation type="submission" date="2017-11" db="EMBL/GenBank/DDBJ databases">
        <title>Genome-resolved metagenomics identifies genetic mobility, metabolic interactions, and unexpected diversity in perchlorate-reducing communities.</title>
        <authorList>
            <person name="Barnum T.P."/>
            <person name="Figueroa I.A."/>
            <person name="Carlstrom C.I."/>
            <person name="Lucas L.N."/>
            <person name="Engelbrektson A.L."/>
            <person name="Coates J.D."/>
        </authorList>
    </citation>
    <scope>NUCLEOTIDE SEQUENCE [LARGE SCALE GENOMIC DNA]</scope>
    <source>
        <strain evidence="5">BM706</strain>
    </source>
</reference>
<dbReference type="InterPro" id="IPR000719">
    <property type="entry name" value="Prot_kinase_dom"/>
</dbReference>
<dbReference type="SMART" id="SM00220">
    <property type="entry name" value="S_TKc"/>
    <property type="match status" value="1"/>
</dbReference>
<dbReference type="Gene3D" id="3.30.200.20">
    <property type="entry name" value="Phosphorylase Kinase, domain 1"/>
    <property type="match status" value="1"/>
</dbReference>
<dbReference type="PANTHER" id="PTHR24361">
    <property type="entry name" value="MITOGEN-ACTIVATED KINASE KINASE KINASE"/>
    <property type="match status" value="1"/>
</dbReference>
<feature type="domain" description="Protein kinase" evidence="4">
    <location>
        <begin position="13"/>
        <end position="263"/>
    </location>
</feature>
<organism evidence="5 6">
    <name type="scientific">Muiribacterium halophilum</name>
    <dbReference type="NCBI Taxonomy" id="2053465"/>
    <lineage>
        <taxon>Bacteria</taxon>
        <taxon>Candidatus Muiribacteriota</taxon>
        <taxon>Candidatus Muiribacteriia</taxon>
        <taxon>Candidatus Muiribacteriales</taxon>
        <taxon>Candidatus Muiribacteriaceae</taxon>
        <taxon>Candidatus Muiribacterium</taxon>
    </lineage>
</organism>
<protein>
    <recommendedName>
        <fullName evidence="4">Protein kinase domain-containing protein</fullName>
    </recommendedName>
</protein>
<dbReference type="GO" id="GO:0004674">
    <property type="term" value="F:protein serine/threonine kinase activity"/>
    <property type="evidence" value="ECO:0007669"/>
    <property type="project" value="TreeGrafter"/>
</dbReference>
<sequence>MLKLIGLVLKKKYQILEKVHENERFFSFKGINVENESDVFIKVAKPSILKDRKKIEFFTEEVKSLAKIKHKGVVKVYDMDFKNGILYVVSEWVEGRPLSEYIRSKHRFPFWKIIQLISQLAYILDHAFKLGVKYRTIKHSNILITDSMEIKILSFNVPRSLLSPVPIKITENKGVDPDIYFLGVVFFELITLKFPFKKEMFITDISALPKEITEKKFQIDLLDLDKPELKESVDKIIYHSTTRNILDRYKSIEDMLEDLKEYSQKKEDSQEDKKKTGNTILNELNTLDKSFSKRFINDDSKMSNEPRPKKQGDVLKGIDDIPENDYKKMAVYGFLILSLISALVYFIITLI</sequence>
<feature type="transmembrane region" description="Helical" evidence="3">
    <location>
        <begin position="329"/>
        <end position="348"/>
    </location>
</feature>
<dbReference type="CDD" id="cd14014">
    <property type="entry name" value="STKc_PknB_like"/>
    <property type="match status" value="1"/>
</dbReference>
<feature type="region of interest" description="Disordered" evidence="2">
    <location>
        <begin position="297"/>
        <end position="316"/>
    </location>
</feature>
<accession>A0A2N5Z987</accession>
<evidence type="ECO:0000256" key="3">
    <source>
        <dbReference type="SAM" id="Phobius"/>
    </source>
</evidence>
<dbReference type="Pfam" id="PF00069">
    <property type="entry name" value="Pkinase"/>
    <property type="match status" value="1"/>
</dbReference>
<name>A0A2N5Z987_MUIH1</name>